<dbReference type="VEuPathDB" id="TriTrypDB:Tb427_000214100"/>
<organism evidence="11">
    <name type="scientific">Trypanosoma brucei</name>
    <dbReference type="NCBI Taxonomy" id="5691"/>
    <lineage>
        <taxon>Eukaryota</taxon>
        <taxon>Discoba</taxon>
        <taxon>Euglenozoa</taxon>
        <taxon>Kinetoplastea</taxon>
        <taxon>Metakinetoplastina</taxon>
        <taxon>Trypanosomatida</taxon>
        <taxon>Trypanosomatidae</taxon>
        <taxon>Trypanosoma</taxon>
    </lineage>
</organism>
<evidence type="ECO:0000256" key="9">
    <source>
        <dbReference type="SAM" id="MobiDB-lite"/>
    </source>
</evidence>
<feature type="domain" description="Trypanosome variant surface glycoprotein B-type N-terminal" evidence="10">
    <location>
        <begin position="9"/>
        <end position="233"/>
    </location>
</feature>
<dbReference type="EMBL" id="KY404576">
    <property type="protein sequence ID" value="ARB50827.1"/>
    <property type="molecule type" value="Genomic_DNA"/>
</dbReference>
<dbReference type="Pfam" id="PF13206">
    <property type="entry name" value="VSG_B"/>
    <property type="match status" value="1"/>
</dbReference>
<keyword evidence="6" id="KW-0472">Membrane</keyword>
<feature type="region of interest" description="Disordered" evidence="9">
    <location>
        <begin position="299"/>
        <end position="336"/>
    </location>
</feature>
<keyword evidence="4" id="KW-0336">GPI-anchor</keyword>
<keyword evidence="8" id="KW-0449">Lipoprotein</keyword>
<name>A0A1V0FYC8_9TRYP</name>
<keyword evidence="7" id="KW-0325">Glycoprotein</keyword>
<feature type="compositionally biased region" description="Basic and acidic residues" evidence="9">
    <location>
        <begin position="261"/>
        <end position="271"/>
    </location>
</feature>
<evidence type="ECO:0000256" key="1">
    <source>
        <dbReference type="ARBA" id="ARBA00002523"/>
    </source>
</evidence>
<evidence type="ECO:0000259" key="10">
    <source>
        <dbReference type="Pfam" id="PF13206"/>
    </source>
</evidence>
<evidence type="ECO:0000256" key="6">
    <source>
        <dbReference type="ARBA" id="ARBA00023136"/>
    </source>
</evidence>
<evidence type="ECO:0000256" key="8">
    <source>
        <dbReference type="ARBA" id="ARBA00023288"/>
    </source>
</evidence>
<protein>
    <submittedName>
        <fullName evidence="11">Variant surface glycoprotein</fullName>
    </submittedName>
</protein>
<feature type="compositionally biased region" description="Basic residues" evidence="9">
    <location>
        <begin position="306"/>
        <end position="320"/>
    </location>
</feature>
<evidence type="ECO:0000313" key="11">
    <source>
        <dbReference type="EMBL" id="ARB50827.1"/>
    </source>
</evidence>
<dbReference type="GO" id="GO:0005886">
    <property type="term" value="C:plasma membrane"/>
    <property type="evidence" value="ECO:0007669"/>
    <property type="project" value="UniProtKB-SubCell"/>
</dbReference>
<accession>A0A1V0FYC8</accession>
<comment type="function">
    <text evidence="1">VSG forms a coat on the surface of the parasite. The trypanosome evades the immune response of the host by expressing a series of antigenically distinct VSGs from an estimated 1000 VSG genes.</text>
</comment>
<reference evidence="11" key="1">
    <citation type="submission" date="2016-12" db="EMBL/GenBank/DDBJ databases">
        <title>Extending the VSGnome of Trypanosoma brucei strain TREU927.</title>
        <authorList>
            <person name="Cross G.A."/>
        </authorList>
    </citation>
    <scope>NUCLEOTIDE SEQUENCE</scope>
    <source>
        <strain evidence="11">Tb927.99.1588</strain>
    </source>
</reference>
<evidence type="ECO:0000256" key="3">
    <source>
        <dbReference type="ARBA" id="ARBA00022475"/>
    </source>
</evidence>
<dbReference type="AlphaFoldDB" id="A0A1V0FYC8"/>
<keyword evidence="5" id="KW-0732">Signal</keyword>
<dbReference type="GO" id="GO:0098552">
    <property type="term" value="C:side of membrane"/>
    <property type="evidence" value="ECO:0007669"/>
    <property type="project" value="UniProtKB-KW"/>
</dbReference>
<comment type="subcellular location">
    <subcellularLocation>
        <location evidence="2">Cell membrane</location>
        <topology evidence="2">Lipid-anchor</topology>
        <topology evidence="2">GPI-anchor</topology>
    </subcellularLocation>
</comment>
<proteinExistence type="predicted"/>
<dbReference type="InterPro" id="IPR025932">
    <property type="entry name" value="Trypano_VSG_B_N_dom"/>
</dbReference>
<sequence length="378" mass="40879">MMLAEQELEIKASTAEDISALKPQKTTAKLNKALYGTEAKTDDAFKFGTGGSDDRAKLCSKTGGPGTRTPGYSLIHDASCLCASAGGSDGANGKACCDKCARTGGDQQLTVNTKAEDHWAPLQTACKKLAPQTELSTAAVAAAATALTAQLKHKTATQTNHVNVLGKLDGTGETGRGGNSNSNEGKCVVCVHGLQTTGPNAVPWLQALVEIASNEAARRQALNRITNKIQQLNMINTTIMGLLHSPRVPLSAQQTSQSREVQQKSAKETKRSVKNTKTTKLHAKVQINANGMQKMENLKQKENSNPKRKKNRQTQKKQEKRKTGQLQLDVQDTEPIKPLVKMKKQTANEIAHLAKVKKRSMIKKSTEMLAFSSIRNWL</sequence>
<feature type="compositionally biased region" description="Polar residues" evidence="9">
    <location>
        <begin position="251"/>
        <end position="260"/>
    </location>
</feature>
<evidence type="ECO:0000256" key="7">
    <source>
        <dbReference type="ARBA" id="ARBA00023180"/>
    </source>
</evidence>
<evidence type="ECO:0000256" key="5">
    <source>
        <dbReference type="ARBA" id="ARBA00022729"/>
    </source>
</evidence>
<feature type="region of interest" description="Disordered" evidence="9">
    <location>
        <begin position="249"/>
        <end position="280"/>
    </location>
</feature>
<evidence type="ECO:0000256" key="4">
    <source>
        <dbReference type="ARBA" id="ARBA00022622"/>
    </source>
</evidence>
<evidence type="ECO:0000256" key="2">
    <source>
        <dbReference type="ARBA" id="ARBA00004609"/>
    </source>
</evidence>
<keyword evidence="3" id="KW-1003">Cell membrane</keyword>